<proteinExistence type="predicted"/>
<dbReference type="InterPro" id="IPR050577">
    <property type="entry name" value="MAPR/NEUFC/NENF-like"/>
</dbReference>
<dbReference type="PANTHER" id="PTHR10281:SF45">
    <property type="entry name" value="MEMBRANE STEROID-BINDING PROTEIN 2"/>
    <property type="match status" value="1"/>
</dbReference>
<accession>A0A1U7W5I0</accession>
<keyword evidence="1" id="KW-0754">Steroid-binding</keyword>
<evidence type="ECO:0000313" key="4">
    <source>
        <dbReference type="Proteomes" id="UP000189701"/>
    </source>
</evidence>
<organism evidence="4 5">
    <name type="scientific">Nicotiana sylvestris</name>
    <name type="common">Wood tobacco</name>
    <name type="synonym">South American tobacco</name>
    <dbReference type="NCBI Taxonomy" id="4096"/>
    <lineage>
        <taxon>Eukaryota</taxon>
        <taxon>Viridiplantae</taxon>
        <taxon>Streptophyta</taxon>
        <taxon>Embryophyta</taxon>
        <taxon>Tracheophyta</taxon>
        <taxon>Spermatophyta</taxon>
        <taxon>Magnoliopsida</taxon>
        <taxon>eudicotyledons</taxon>
        <taxon>Gunneridae</taxon>
        <taxon>Pentapetalae</taxon>
        <taxon>asterids</taxon>
        <taxon>lamiids</taxon>
        <taxon>Solanales</taxon>
        <taxon>Solanaceae</taxon>
        <taxon>Nicotianoideae</taxon>
        <taxon>Nicotianeae</taxon>
        <taxon>Nicotiana</taxon>
    </lineage>
</organism>
<protein>
    <submittedName>
        <fullName evidence="5">Membrane steroid-binding protein 2-like</fullName>
    </submittedName>
</protein>
<sequence length="191" mass="20519">MKFFIVGKKPVLKQLTEIDGGLSRLVSGGQFGEKGMLDVLKIKQPSVVTTCLSLNLCLCRMFYGPGGPYALFAGKDASRALAKMSFEEKDLTGDISGLGAFELDALQDWEYKFMSKYVKVGTVKQTVVPVSDGTANIEHVEANNHDAKPAEGGASESVKPSENADLCNEASSDSIPAETVNKFDGDTDKQE</sequence>
<keyword evidence="4" id="KW-1185">Reference proteome</keyword>
<dbReference type="GO" id="GO:0005496">
    <property type="term" value="F:steroid binding"/>
    <property type="evidence" value="ECO:0007669"/>
    <property type="project" value="UniProtKB-KW"/>
</dbReference>
<dbReference type="PANTHER" id="PTHR10281">
    <property type="entry name" value="MEMBRANE-ASSOCIATED PROGESTERONE RECEPTOR COMPONENT-RELATED"/>
    <property type="match status" value="1"/>
</dbReference>
<dbReference type="RefSeq" id="XP_009769889.1">
    <property type="nucleotide sequence ID" value="XM_009771587.1"/>
</dbReference>
<dbReference type="eggNOG" id="KOG1110">
    <property type="taxonomic scope" value="Eukaryota"/>
</dbReference>
<dbReference type="InterPro" id="IPR036400">
    <property type="entry name" value="Cyt_B5-like_heme/steroid_sf"/>
</dbReference>
<dbReference type="GO" id="GO:0005783">
    <property type="term" value="C:endoplasmic reticulum"/>
    <property type="evidence" value="ECO:0007669"/>
    <property type="project" value="TreeGrafter"/>
</dbReference>
<reference evidence="4" key="1">
    <citation type="journal article" date="2013" name="Genome Biol.">
        <title>Reference genomes and transcriptomes of Nicotiana sylvestris and Nicotiana tomentosiformis.</title>
        <authorList>
            <person name="Sierro N."/>
            <person name="Battey J.N."/>
            <person name="Ouadi S."/>
            <person name="Bovet L."/>
            <person name="Goepfert S."/>
            <person name="Bakaher N."/>
            <person name="Peitsch M.C."/>
            <person name="Ivanov N.V."/>
        </authorList>
    </citation>
    <scope>NUCLEOTIDE SEQUENCE [LARGE SCALE GENOMIC DNA]</scope>
</reference>
<feature type="region of interest" description="Disordered" evidence="3">
    <location>
        <begin position="142"/>
        <end position="191"/>
    </location>
</feature>
<evidence type="ECO:0000256" key="3">
    <source>
        <dbReference type="SAM" id="MobiDB-lite"/>
    </source>
</evidence>
<evidence type="ECO:0000313" key="5">
    <source>
        <dbReference type="RefSeq" id="XP_009769889.1"/>
    </source>
</evidence>
<dbReference type="SUPFAM" id="SSF55856">
    <property type="entry name" value="Cytochrome b5-like heme/steroid binding domain"/>
    <property type="match status" value="1"/>
</dbReference>
<keyword evidence="2" id="KW-0446">Lipid-binding</keyword>
<feature type="compositionally biased region" description="Basic and acidic residues" evidence="3">
    <location>
        <begin position="181"/>
        <end position="191"/>
    </location>
</feature>
<dbReference type="AlphaFoldDB" id="A0A1U7W5I0"/>
<dbReference type="Proteomes" id="UP000189701">
    <property type="component" value="Unplaced"/>
</dbReference>
<evidence type="ECO:0000256" key="1">
    <source>
        <dbReference type="ARBA" id="ARBA00022665"/>
    </source>
</evidence>
<dbReference type="Gene3D" id="3.10.120.10">
    <property type="entry name" value="Cytochrome b5-like heme/steroid binding domain"/>
    <property type="match status" value="1"/>
</dbReference>
<evidence type="ECO:0000256" key="2">
    <source>
        <dbReference type="ARBA" id="ARBA00023121"/>
    </source>
</evidence>
<dbReference type="GO" id="GO:0016020">
    <property type="term" value="C:membrane"/>
    <property type="evidence" value="ECO:0007669"/>
    <property type="project" value="TreeGrafter"/>
</dbReference>
<name>A0A1U7W5I0_NICSY</name>
<gene>
    <name evidence="5" type="primary">LOC104220680</name>
</gene>
<reference evidence="5" key="2">
    <citation type="submission" date="2025-08" db="UniProtKB">
        <authorList>
            <consortium name="RefSeq"/>
        </authorList>
    </citation>
    <scope>IDENTIFICATION</scope>
    <source>
        <tissue evidence="5">Leaf</tissue>
    </source>
</reference>